<evidence type="ECO:0000313" key="10">
    <source>
        <dbReference type="Proteomes" id="UP000797356"/>
    </source>
</evidence>
<dbReference type="SUPFAM" id="SSF109604">
    <property type="entry name" value="HD-domain/PDEase-like"/>
    <property type="match status" value="1"/>
</dbReference>
<organism evidence="9 10">
    <name type="scientific">Cocos nucifera</name>
    <name type="common">Coconut palm</name>
    <dbReference type="NCBI Taxonomy" id="13894"/>
    <lineage>
        <taxon>Eukaryota</taxon>
        <taxon>Viridiplantae</taxon>
        <taxon>Streptophyta</taxon>
        <taxon>Embryophyta</taxon>
        <taxon>Tracheophyta</taxon>
        <taxon>Spermatophyta</taxon>
        <taxon>Magnoliopsida</taxon>
        <taxon>Liliopsida</taxon>
        <taxon>Arecaceae</taxon>
        <taxon>Arecoideae</taxon>
        <taxon>Cocoseae</taxon>
        <taxon>Attaleinae</taxon>
        <taxon>Cocos</taxon>
    </lineage>
</organism>
<comment type="catalytic activity">
    <reaction evidence="8">
        <text>tRNA(Gly) + glycine + ATP = glycyl-tRNA(Gly) + AMP + diphosphate</text>
        <dbReference type="Rhea" id="RHEA:16013"/>
        <dbReference type="Rhea" id="RHEA-COMP:9664"/>
        <dbReference type="Rhea" id="RHEA-COMP:9683"/>
        <dbReference type="ChEBI" id="CHEBI:30616"/>
        <dbReference type="ChEBI" id="CHEBI:33019"/>
        <dbReference type="ChEBI" id="CHEBI:57305"/>
        <dbReference type="ChEBI" id="CHEBI:78442"/>
        <dbReference type="ChEBI" id="CHEBI:78522"/>
        <dbReference type="ChEBI" id="CHEBI:456215"/>
        <dbReference type="EC" id="6.1.1.14"/>
    </reaction>
</comment>
<dbReference type="GO" id="GO:0004820">
    <property type="term" value="F:glycine-tRNA ligase activity"/>
    <property type="evidence" value="ECO:0007669"/>
    <property type="project" value="UniProtKB-EC"/>
</dbReference>
<dbReference type="InterPro" id="IPR006194">
    <property type="entry name" value="Gly-tRNA-synth_heterodimer"/>
</dbReference>
<dbReference type="OrthoDB" id="1545at2759"/>
<dbReference type="PRINTS" id="PR01045">
    <property type="entry name" value="TRNASYNTHGB"/>
</dbReference>
<evidence type="ECO:0000313" key="9">
    <source>
        <dbReference type="EMBL" id="KAG1360784.1"/>
    </source>
</evidence>
<gene>
    <name evidence="9" type="ORF">COCNU_09G002470</name>
</gene>
<evidence type="ECO:0000256" key="8">
    <source>
        <dbReference type="ARBA" id="ARBA00047937"/>
    </source>
</evidence>
<dbReference type="InterPro" id="IPR015944">
    <property type="entry name" value="Gly-tRNA-synth_bsu"/>
</dbReference>
<evidence type="ECO:0000256" key="6">
    <source>
        <dbReference type="ARBA" id="ARBA00022917"/>
    </source>
</evidence>
<sequence>MEVSGLSLSLLGGVSPSICVENLSSKQEENEVEIRGPPAAKAFDQEGNPTKAAEGFCRKNCVPIDNLYNKVEGKTEYVYVRVKKSARSALQVMFSRPIRWILALYGDMVVPFMFAGVSRPYHRCHHHHHSNFKTLCIKYGVGYRAELEIEKVETAESYLGTMKNAGILINIKERKEKILCDSTPLAMSVGGHLVMQDNLLGEVVNLVEAPVPILGGFDESFLELPEDILITVMQRHQKYFPLTNISTGKLLPFFVTVANGIMSEAAVQKGNEAVLRARYEDAKFFYRMDTQKKFSEFRVHLNGILFHEKLGTMLDKMSRVQKTVGKLTLALGIDESNLPVIEDAAALAMSDLATSIVTEFTSLSGIMARHYALRDGYSEQIADALFEMTLPRFSGDILPKSDAGIVLAIADRYCIFKYNYFDLPLYRFLAIPN</sequence>
<dbReference type="AlphaFoldDB" id="A0A8K0N753"/>
<reference evidence="9" key="1">
    <citation type="journal article" date="2017" name="Gigascience">
        <title>The genome draft of coconut (Cocos nucifera).</title>
        <authorList>
            <person name="Xiao Y."/>
            <person name="Xu P."/>
            <person name="Fan H."/>
            <person name="Baudouin L."/>
            <person name="Xia W."/>
            <person name="Bocs S."/>
            <person name="Xu J."/>
            <person name="Li Q."/>
            <person name="Guo A."/>
            <person name="Zhou L."/>
            <person name="Li J."/>
            <person name="Wu Y."/>
            <person name="Ma Z."/>
            <person name="Armero A."/>
            <person name="Issali A.E."/>
            <person name="Liu N."/>
            <person name="Peng M."/>
            <person name="Yang Y."/>
        </authorList>
    </citation>
    <scope>NUCLEOTIDE SEQUENCE</scope>
    <source>
        <tissue evidence="9">Spear leaf of Hainan Tall coconut</tissue>
    </source>
</reference>
<dbReference type="PANTHER" id="PTHR30075">
    <property type="entry name" value="GLYCYL-TRNA SYNTHETASE"/>
    <property type="match status" value="1"/>
</dbReference>
<dbReference type="GO" id="GO:0005739">
    <property type="term" value="C:mitochondrion"/>
    <property type="evidence" value="ECO:0007669"/>
    <property type="project" value="TreeGrafter"/>
</dbReference>
<dbReference type="Proteomes" id="UP000797356">
    <property type="component" value="Chromosome 9"/>
</dbReference>
<evidence type="ECO:0000256" key="2">
    <source>
        <dbReference type="ARBA" id="ARBA00012829"/>
    </source>
</evidence>
<dbReference type="EMBL" id="CM017880">
    <property type="protein sequence ID" value="KAG1360784.1"/>
    <property type="molecule type" value="Genomic_DNA"/>
</dbReference>
<dbReference type="GO" id="GO:0005524">
    <property type="term" value="F:ATP binding"/>
    <property type="evidence" value="ECO:0007669"/>
    <property type="project" value="UniProtKB-KW"/>
</dbReference>
<keyword evidence="10" id="KW-1185">Reference proteome</keyword>
<reference evidence="9" key="2">
    <citation type="submission" date="2019-07" db="EMBL/GenBank/DDBJ databases">
        <authorList>
            <person name="Yang Y."/>
            <person name="Bocs S."/>
            <person name="Baudouin L."/>
        </authorList>
    </citation>
    <scope>NUCLEOTIDE SEQUENCE</scope>
    <source>
        <tissue evidence="9">Spear leaf of Hainan Tall coconut</tissue>
    </source>
</reference>
<dbReference type="PANTHER" id="PTHR30075:SF2">
    <property type="entry name" value="GLYCINE--TRNA LIGASE, CHLOROPLASTIC_MITOCHONDRIAL 2"/>
    <property type="match status" value="1"/>
</dbReference>
<name>A0A8K0N753_COCNU</name>
<accession>A0A8K0N753</accession>
<protein>
    <recommendedName>
        <fullName evidence="2">glycine--tRNA ligase</fullName>
        <ecNumber evidence="2">6.1.1.14</ecNumber>
    </recommendedName>
</protein>
<comment type="caution">
    <text evidence="9">The sequence shown here is derived from an EMBL/GenBank/DDBJ whole genome shotgun (WGS) entry which is preliminary data.</text>
</comment>
<evidence type="ECO:0000256" key="7">
    <source>
        <dbReference type="ARBA" id="ARBA00023146"/>
    </source>
</evidence>
<dbReference type="Pfam" id="PF02092">
    <property type="entry name" value="tRNA_synt_2f"/>
    <property type="match status" value="1"/>
</dbReference>
<keyword evidence="4" id="KW-0547">Nucleotide-binding</keyword>
<evidence type="ECO:0000256" key="3">
    <source>
        <dbReference type="ARBA" id="ARBA00022598"/>
    </source>
</evidence>
<dbReference type="NCBIfam" id="TIGR00211">
    <property type="entry name" value="glyS"/>
    <property type="match status" value="1"/>
</dbReference>
<keyword evidence="7" id="KW-0030">Aminoacyl-tRNA synthetase</keyword>
<dbReference type="PROSITE" id="PS50861">
    <property type="entry name" value="AA_TRNA_LIGASE_II_GLYAB"/>
    <property type="match status" value="1"/>
</dbReference>
<comment type="similarity">
    <text evidence="1">Belongs to the class-II aminoacyl-tRNA synthetase family.</text>
</comment>
<keyword evidence="5" id="KW-0067">ATP-binding</keyword>
<proteinExistence type="inferred from homology"/>
<dbReference type="EC" id="6.1.1.14" evidence="2"/>
<evidence type="ECO:0000256" key="5">
    <source>
        <dbReference type="ARBA" id="ARBA00022840"/>
    </source>
</evidence>
<evidence type="ECO:0000256" key="4">
    <source>
        <dbReference type="ARBA" id="ARBA00022741"/>
    </source>
</evidence>
<evidence type="ECO:0000256" key="1">
    <source>
        <dbReference type="ARBA" id="ARBA00008226"/>
    </source>
</evidence>
<keyword evidence="6" id="KW-0648">Protein biosynthesis</keyword>
<dbReference type="GO" id="GO:0006426">
    <property type="term" value="P:glycyl-tRNA aminoacylation"/>
    <property type="evidence" value="ECO:0007669"/>
    <property type="project" value="InterPro"/>
</dbReference>
<keyword evidence="3 9" id="KW-0436">Ligase</keyword>
<dbReference type="GO" id="GO:0009570">
    <property type="term" value="C:chloroplast stroma"/>
    <property type="evidence" value="ECO:0007669"/>
    <property type="project" value="TreeGrafter"/>
</dbReference>